<feature type="region of interest" description="Disordered" evidence="1">
    <location>
        <begin position="350"/>
        <end position="437"/>
    </location>
</feature>
<evidence type="ECO:0000313" key="2">
    <source>
        <dbReference type="RefSeq" id="XP_016508237.1"/>
    </source>
</evidence>
<dbReference type="KEGG" id="nta:107825836"/>
<dbReference type="AlphaFoldDB" id="A0A1S4D499"/>
<accession>A0A1S4D499</accession>
<sequence>HCKLQGHNEFECWRIHPELYVEKENDNYADTAKKQDIGNSQPIMMLSSGKVVGNVNVTAKEQWKEVKDNRVRNVVNQNTSLTNNEMEMAPPKQFENNKNREGTSTIERQVEAQSSNDKDLEAVDNEDNDHVQVANKFAILQGMVEEEEPVNQLAMVAANVATNISALHNQASTKQKQKNMVNNWGKLNPAAQAFHLNSSGIISNNGLDNGNEASKSKNDAAQWVLNKNPNSQAEGSKSSTFKERVQECGGRLWEAQREYDSEENEVPLGAQADDEPNENDKEEYEQSVNGEIHANDNNTTGFHLIKKGSKNLEHINNFQTAEVTEISNYEGRGPEVQLLKRGEEKALVPKKNAFGATSAGTEDNEEEEEPGKTGYDMDQESTTQHFMNAARKGDLSPTQVEKAKSAAKGKKKQQKDNFAAPKAGVHTRRTLTKSNNQ</sequence>
<dbReference type="PaxDb" id="4097-A0A1S4D499"/>
<gene>
    <name evidence="2" type="primary">LOC107825836</name>
</gene>
<feature type="compositionally biased region" description="Acidic residues" evidence="1">
    <location>
        <begin position="272"/>
        <end position="282"/>
    </location>
</feature>
<evidence type="ECO:0000256" key="1">
    <source>
        <dbReference type="SAM" id="MobiDB-lite"/>
    </source>
</evidence>
<dbReference type="RefSeq" id="XP_016508237.1">
    <property type="nucleotide sequence ID" value="XM_016652751.1"/>
</dbReference>
<feature type="non-terminal residue" evidence="2">
    <location>
        <position position="1"/>
    </location>
</feature>
<reference evidence="2" key="1">
    <citation type="submission" date="2025-08" db="UniProtKB">
        <authorList>
            <consortium name="RefSeq"/>
        </authorList>
    </citation>
    <scope>IDENTIFICATION</scope>
</reference>
<organism evidence="2">
    <name type="scientific">Nicotiana tabacum</name>
    <name type="common">Common tobacco</name>
    <dbReference type="NCBI Taxonomy" id="4097"/>
    <lineage>
        <taxon>Eukaryota</taxon>
        <taxon>Viridiplantae</taxon>
        <taxon>Streptophyta</taxon>
        <taxon>Embryophyta</taxon>
        <taxon>Tracheophyta</taxon>
        <taxon>Spermatophyta</taxon>
        <taxon>Magnoliopsida</taxon>
        <taxon>eudicotyledons</taxon>
        <taxon>Gunneridae</taxon>
        <taxon>Pentapetalae</taxon>
        <taxon>asterids</taxon>
        <taxon>lamiids</taxon>
        <taxon>Solanales</taxon>
        <taxon>Solanaceae</taxon>
        <taxon>Nicotianoideae</taxon>
        <taxon>Nicotianeae</taxon>
        <taxon>Nicotiana</taxon>
    </lineage>
</organism>
<feature type="region of interest" description="Disordered" evidence="1">
    <location>
        <begin position="256"/>
        <end position="282"/>
    </location>
</feature>
<protein>
    <submittedName>
        <fullName evidence="2">Homeobox protein 9-like</fullName>
    </submittedName>
</protein>
<name>A0A1S4D499_TOBAC</name>
<proteinExistence type="predicted"/>